<dbReference type="AlphaFoldDB" id="A0A5B0QH88"/>
<reference evidence="2 3" key="1">
    <citation type="submission" date="2019-05" db="EMBL/GenBank/DDBJ databases">
        <title>Emergence of the Ug99 lineage of the wheat stem rust pathogen through somatic hybridization.</title>
        <authorList>
            <person name="Li F."/>
            <person name="Upadhyaya N.M."/>
            <person name="Sperschneider J."/>
            <person name="Matny O."/>
            <person name="Nguyen-Phuc H."/>
            <person name="Mago R."/>
            <person name="Raley C."/>
            <person name="Miller M.E."/>
            <person name="Silverstein K.A.T."/>
            <person name="Henningsen E."/>
            <person name="Hirsch C.D."/>
            <person name="Visser B."/>
            <person name="Pretorius Z.A."/>
            <person name="Steffenson B.J."/>
            <person name="Schwessinger B."/>
            <person name="Dodds P.N."/>
            <person name="Figueroa M."/>
        </authorList>
    </citation>
    <scope>NUCLEOTIDE SEQUENCE [LARGE SCALE GENOMIC DNA]</scope>
    <source>
        <strain evidence="2">21-0</strain>
    </source>
</reference>
<feature type="transmembrane region" description="Helical" evidence="1">
    <location>
        <begin position="6"/>
        <end position="27"/>
    </location>
</feature>
<evidence type="ECO:0000313" key="2">
    <source>
        <dbReference type="EMBL" id="KAA1112586.1"/>
    </source>
</evidence>
<organism evidence="2 3">
    <name type="scientific">Puccinia graminis f. sp. tritici</name>
    <dbReference type="NCBI Taxonomy" id="56615"/>
    <lineage>
        <taxon>Eukaryota</taxon>
        <taxon>Fungi</taxon>
        <taxon>Dikarya</taxon>
        <taxon>Basidiomycota</taxon>
        <taxon>Pucciniomycotina</taxon>
        <taxon>Pucciniomycetes</taxon>
        <taxon>Pucciniales</taxon>
        <taxon>Pucciniaceae</taxon>
        <taxon>Puccinia</taxon>
    </lineage>
</organism>
<name>A0A5B0QH88_PUCGR</name>
<comment type="caution">
    <text evidence="2">The sequence shown here is derived from an EMBL/GenBank/DDBJ whole genome shotgun (WGS) entry which is preliminary data.</text>
</comment>
<keyword evidence="1" id="KW-0472">Membrane</keyword>
<keyword evidence="1" id="KW-1133">Transmembrane helix</keyword>
<evidence type="ECO:0000256" key="1">
    <source>
        <dbReference type="SAM" id="Phobius"/>
    </source>
</evidence>
<dbReference type="Proteomes" id="UP000324748">
    <property type="component" value="Unassembled WGS sequence"/>
</dbReference>
<accession>A0A5B0QH88</accession>
<proteinExistence type="predicted"/>
<dbReference type="EMBL" id="VSWC01000015">
    <property type="protein sequence ID" value="KAA1112586.1"/>
    <property type="molecule type" value="Genomic_DNA"/>
</dbReference>
<keyword evidence="3" id="KW-1185">Reference proteome</keyword>
<evidence type="ECO:0000313" key="3">
    <source>
        <dbReference type="Proteomes" id="UP000324748"/>
    </source>
</evidence>
<protein>
    <submittedName>
        <fullName evidence="2">Uncharacterized protein</fullName>
    </submittedName>
</protein>
<sequence>MRLCFSMYSFSIVFLLVGQGGCFVWALKKKSFNEGSVVPDEASEKKKKTGGELMLRVKSLREIDQKKGVFKSIQIVVGRCNTSLKTTAGNRPLTDISLTKKSPIVST</sequence>
<keyword evidence="1" id="KW-0812">Transmembrane</keyword>
<gene>
    <name evidence="2" type="ORF">PGT21_002954</name>
</gene>